<accession>A0ABS1U4U0</accession>
<dbReference type="Pfam" id="PF07690">
    <property type="entry name" value="MFS_1"/>
    <property type="match status" value="1"/>
</dbReference>
<reference evidence="6 7" key="1">
    <citation type="submission" date="2021-01" db="EMBL/GenBank/DDBJ databases">
        <title>Belnapia mucosa sp. nov. and Belnapia arida sp. nov., isolated from the Tabernas Desert (Almeria, Spain).</title>
        <authorList>
            <person name="Molina-Menor E."/>
            <person name="Vidal-Verdu A."/>
            <person name="Calonge A."/>
            <person name="Satari L."/>
            <person name="Pereto J."/>
            <person name="Porcar M."/>
        </authorList>
    </citation>
    <scope>NUCLEOTIDE SEQUENCE [LARGE SCALE GENOMIC DNA]</scope>
    <source>
        <strain evidence="6 7">T18</strain>
    </source>
</reference>
<comment type="caution">
    <text evidence="6">The sequence shown here is derived from an EMBL/GenBank/DDBJ whole genome shotgun (WGS) entry which is preliminary data.</text>
</comment>
<dbReference type="InterPro" id="IPR020846">
    <property type="entry name" value="MFS_dom"/>
</dbReference>
<evidence type="ECO:0000256" key="4">
    <source>
        <dbReference type="SAM" id="Phobius"/>
    </source>
</evidence>
<dbReference type="SUPFAM" id="SSF103473">
    <property type="entry name" value="MFS general substrate transporter"/>
    <property type="match status" value="1"/>
</dbReference>
<name>A0ABS1U4U0_9PROT</name>
<feature type="transmembrane region" description="Helical" evidence="4">
    <location>
        <begin position="321"/>
        <end position="347"/>
    </location>
</feature>
<evidence type="ECO:0000256" key="2">
    <source>
        <dbReference type="ARBA" id="ARBA00022989"/>
    </source>
</evidence>
<evidence type="ECO:0000313" key="7">
    <source>
        <dbReference type="Proteomes" id="UP000660885"/>
    </source>
</evidence>
<dbReference type="CDD" id="cd17355">
    <property type="entry name" value="MFS_YcxA_like"/>
    <property type="match status" value="1"/>
</dbReference>
<sequence>MLAARLAPALARRGIHYGWVMVALTFLVSLSSAGAMGILGALLLPLQRETGWDTGAISGALALRLLLFGMMAPFAAALLQRYGLRRIVLAALSFVIFGCLVSTRMTALWQLWLCWGVLTGLGTGMTALVLGATVANRWFVQRRGLVLGMLTAANATGQLAFLPLAAWLAQSEGWRAAMMPGLAACALSGLLMWLLGRDHPSELGLNAYGETAAAIAPRPAAPAGNAVRNAFAALADAAGTRTFWILFATFLICGLSTNGLIQTHFIPLCSDFGMAEVEAASVLAMMGAFDFVGTILSGWLSDRYDNRRLLFWYYGLRGLSLLVLPMSSFSLYGLSLFAVFYGLDWIATVPPTVKLAGQAFGRERAPLVFGWVFTAHQLGAAVAALGVGLSRDALASYLPAFYTAGAACLVAALLALTIRRPSPAAAPAAA</sequence>
<dbReference type="Gene3D" id="1.20.1250.20">
    <property type="entry name" value="MFS general substrate transporter like domains"/>
    <property type="match status" value="2"/>
</dbReference>
<evidence type="ECO:0000256" key="1">
    <source>
        <dbReference type="ARBA" id="ARBA00022692"/>
    </source>
</evidence>
<dbReference type="PANTHER" id="PTHR11360:SF290">
    <property type="entry name" value="MONOCARBOXYLATE MFS PERMEASE"/>
    <property type="match status" value="1"/>
</dbReference>
<feature type="transmembrane region" description="Helical" evidence="4">
    <location>
        <begin position="281"/>
        <end position="300"/>
    </location>
</feature>
<gene>
    <name evidence="6" type="ORF">JMJ56_16985</name>
</gene>
<proteinExistence type="predicted"/>
<dbReference type="RefSeq" id="WP_202832966.1">
    <property type="nucleotide sequence ID" value="NZ_JAETWB010000008.1"/>
</dbReference>
<feature type="domain" description="Major facilitator superfamily (MFS) profile" evidence="5">
    <location>
        <begin position="21"/>
        <end position="423"/>
    </location>
</feature>
<keyword evidence="3 4" id="KW-0472">Membrane</keyword>
<evidence type="ECO:0000313" key="6">
    <source>
        <dbReference type="EMBL" id="MBL6079716.1"/>
    </source>
</evidence>
<feature type="transmembrane region" description="Helical" evidence="4">
    <location>
        <begin position="20"/>
        <end position="44"/>
    </location>
</feature>
<dbReference type="InterPro" id="IPR050327">
    <property type="entry name" value="Proton-linked_MCT"/>
</dbReference>
<organism evidence="6 7">
    <name type="scientific">Belnapia arida</name>
    <dbReference type="NCBI Taxonomy" id="2804533"/>
    <lineage>
        <taxon>Bacteria</taxon>
        <taxon>Pseudomonadati</taxon>
        <taxon>Pseudomonadota</taxon>
        <taxon>Alphaproteobacteria</taxon>
        <taxon>Acetobacterales</taxon>
        <taxon>Roseomonadaceae</taxon>
        <taxon>Belnapia</taxon>
    </lineage>
</organism>
<dbReference type="Proteomes" id="UP000660885">
    <property type="component" value="Unassembled WGS sequence"/>
</dbReference>
<feature type="transmembrane region" description="Helical" evidence="4">
    <location>
        <begin position="174"/>
        <end position="195"/>
    </location>
</feature>
<feature type="transmembrane region" description="Helical" evidence="4">
    <location>
        <begin position="109"/>
        <end position="132"/>
    </location>
</feature>
<dbReference type="PROSITE" id="PS50850">
    <property type="entry name" value="MFS"/>
    <property type="match status" value="1"/>
</dbReference>
<feature type="transmembrane region" description="Helical" evidence="4">
    <location>
        <begin position="56"/>
        <end position="79"/>
    </location>
</feature>
<keyword evidence="7" id="KW-1185">Reference proteome</keyword>
<evidence type="ECO:0000256" key="3">
    <source>
        <dbReference type="ARBA" id="ARBA00023136"/>
    </source>
</evidence>
<keyword evidence="2 4" id="KW-1133">Transmembrane helix</keyword>
<protein>
    <submittedName>
        <fullName evidence="6">MFS transporter</fullName>
    </submittedName>
</protein>
<feature type="transmembrane region" description="Helical" evidence="4">
    <location>
        <begin position="86"/>
        <end position="103"/>
    </location>
</feature>
<feature type="transmembrane region" description="Helical" evidence="4">
    <location>
        <begin position="144"/>
        <end position="168"/>
    </location>
</feature>
<dbReference type="PANTHER" id="PTHR11360">
    <property type="entry name" value="MONOCARBOXYLATE TRANSPORTER"/>
    <property type="match status" value="1"/>
</dbReference>
<feature type="transmembrane region" description="Helical" evidence="4">
    <location>
        <begin position="243"/>
        <end position="261"/>
    </location>
</feature>
<dbReference type="InterPro" id="IPR011701">
    <property type="entry name" value="MFS"/>
</dbReference>
<dbReference type="InterPro" id="IPR036259">
    <property type="entry name" value="MFS_trans_sf"/>
</dbReference>
<dbReference type="EMBL" id="JAETWB010000008">
    <property type="protein sequence ID" value="MBL6079716.1"/>
    <property type="molecule type" value="Genomic_DNA"/>
</dbReference>
<evidence type="ECO:0000259" key="5">
    <source>
        <dbReference type="PROSITE" id="PS50850"/>
    </source>
</evidence>
<feature type="transmembrane region" description="Helical" evidence="4">
    <location>
        <begin position="367"/>
        <end position="388"/>
    </location>
</feature>
<keyword evidence="1 4" id="KW-0812">Transmembrane</keyword>
<feature type="transmembrane region" description="Helical" evidence="4">
    <location>
        <begin position="400"/>
        <end position="418"/>
    </location>
</feature>